<dbReference type="EMBL" id="MT757748">
    <property type="protein sequence ID" value="QTF98745.1"/>
    <property type="molecule type" value="Genomic_DNA"/>
</dbReference>
<accession>A0A8A5N1A1</accession>
<evidence type="ECO:0000256" key="1">
    <source>
        <dbReference type="SAM" id="Phobius"/>
    </source>
</evidence>
<keyword evidence="2" id="KW-0496">Mitochondrion</keyword>
<geneLocation type="mitochondrion" evidence="2"/>
<gene>
    <name evidence="2" type="primary">atp8</name>
</gene>
<feature type="transmembrane region" description="Helical" evidence="1">
    <location>
        <begin position="6"/>
        <end position="31"/>
    </location>
</feature>
<protein>
    <submittedName>
        <fullName evidence="2">ATP synthase subunit 8</fullName>
    </submittedName>
</protein>
<organism evidence="2">
    <name type="scientific">Ruditapes philippinarum</name>
    <name type="common">Japanese carpet shell</name>
    <name type="synonym">Venerupis philippinarum</name>
    <dbReference type="NCBI Taxonomy" id="129788"/>
    <lineage>
        <taxon>Eukaryota</taxon>
        <taxon>Metazoa</taxon>
        <taxon>Spiralia</taxon>
        <taxon>Lophotrochozoa</taxon>
        <taxon>Mollusca</taxon>
        <taxon>Bivalvia</taxon>
        <taxon>Autobranchia</taxon>
        <taxon>Heteroconchia</taxon>
        <taxon>Euheterodonta</taxon>
        <taxon>Imparidentia</taxon>
        <taxon>Neoheterodontei</taxon>
        <taxon>Venerida</taxon>
        <taxon>Veneroidea</taxon>
        <taxon>Veneridae</taxon>
        <taxon>Ruditapes</taxon>
    </lineage>
</organism>
<name>A0A8A5N1A1_RUDPH</name>
<keyword evidence="1" id="KW-0812">Transmembrane</keyword>
<evidence type="ECO:0000313" key="2">
    <source>
        <dbReference type="EMBL" id="QTF98745.1"/>
    </source>
</evidence>
<proteinExistence type="predicted"/>
<dbReference type="AlphaFoldDB" id="A0A8A5N1A1"/>
<sequence length="39" mass="4884">MNLPQFAPIFFSFLFIMIWLDFVVKMCLLWWSCKRSYNF</sequence>
<keyword evidence="1" id="KW-0472">Membrane</keyword>
<reference evidence="2" key="1">
    <citation type="journal article" date="2021" name="Genome Biol. Evol.">
        <title>A naturally heteroplasmic clam provides clues about the effects of genetic bottleneck on paternal mtDNA.</title>
        <authorList>
            <person name="Iannello M."/>
            <person name="Bettinazzi S."/>
            <person name="Breton S."/>
            <person name="Ghiselli F."/>
            <person name="Milani L."/>
        </authorList>
    </citation>
    <scope>NUCLEOTIDE SEQUENCE</scope>
    <source>
        <strain evidence="2">F-type</strain>
    </source>
</reference>
<keyword evidence="1" id="KW-1133">Transmembrane helix</keyword>